<dbReference type="PROSITE" id="PS50206">
    <property type="entry name" value="RHODANESE_3"/>
    <property type="match status" value="1"/>
</dbReference>
<evidence type="ECO:0000313" key="2">
    <source>
        <dbReference type="EMBL" id="MBA5628519.1"/>
    </source>
</evidence>
<protein>
    <submittedName>
        <fullName evidence="2">Rhodanese-like domain-containing protein</fullName>
    </submittedName>
</protein>
<dbReference type="Gene3D" id="3.40.250.10">
    <property type="entry name" value="Rhodanese-like domain"/>
    <property type="match status" value="1"/>
</dbReference>
<dbReference type="RefSeq" id="WP_182042114.1">
    <property type="nucleotide sequence ID" value="NZ_JACDZE010000001.1"/>
</dbReference>
<gene>
    <name evidence="2" type="ORF">HU137_01895</name>
</gene>
<dbReference type="InterPro" id="IPR001763">
    <property type="entry name" value="Rhodanese-like_dom"/>
</dbReference>
<dbReference type="InterPro" id="IPR036873">
    <property type="entry name" value="Rhodanese-like_dom_sf"/>
</dbReference>
<dbReference type="PANTHER" id="PTHR43031">
    <property type="entry name" value="FAD-DEPENDENT OXIDOREDUCTASE"/>
    <property type="match status" value="1"/>
</dbReference>
<sequence length="94" mass="10321">MTTLDAIKNPNATLIDIREPYELEIDGNVEKAINIPMGEVPDRLDEIKAMPKPIVIFCRSGKRASSTLNFLNENGLEEAFNGGGFADVNEILNS</sequence>
<evidence type="ECO:0000313" key="3">
    <source>
        <dbReference type="Proteomes" id="UP000552241"/>
    </source>
</evidence>
<dbReference type="SUPFAM" id="SSF52821">
    <property type="entry name" value="Rhodanese/Cell cycle control phosphatase"/>
    <property type="match status" value="1"/>
</dbReference>
<dbReference type="Proteomes" id="UP000552241">
    <property type="component" value="Unassembled WGS sequence"/>
</dbReference>
<dbReference type="AlphaFoldDB" id="A0A838ZRT6"/>
<accession>A0A838ZRT6</accession>
<dbReference type="CDD" id="cd00158">
    <property type="entry name" value="RHOD"/>
    <property type="match status" value="1"/>
</dbReference>
<name>A0A838ZRT6_9FLAO</name>
<proteinExistence type="predicted"/>
<dbReference type="Pfam" id="PF00581">
    <property type="entry name" value="Rhodanese"/>
    <property type="match status" value="1"/>
</dbReference>
<dbReference type="PANTHER" id="PTHR43031:SF18">
    <property type="entry name" value="RHODANESE-RELATED SULFURTRANSFERASES"/>
    <property type="match status" value="1"/>
</dbReference>
<organism evidence="2 3">
    <name type="scientific">Moheibacter lacus</name>
    <dbReference type="NCBI Taxonomy" id="2745851"/>
    <lineage>
        <taxon>Bacteria</taxon>
        <taxon>Pseudomonadati</taxon>
        <taxon>Bacteroidota</taxon>
        <taxon>Flavobacteriia</taxon>
        <taxon>Flavobacteriales</taxon>
        <taxon>Weeksellaceae</taxon>
        <taxon>Moheibacter</taxon>
    </lineage>
</organism>
<dbReference type="EMBL" id="JACDZE010000001">
    <property type="protein sequence ID" value="MBA5628519.1"/>
    <property type="molecule type" value="Genomic_DNA"/>
</dbReference>
<comment type="caution">
    <text evidence="2">The sequence shown here is derived from an EMBL/GenBank/DDBJ whole genome shotgun (WGS) entry which is preliminary data.</text>
</comment>
<keyword evidence="3" id="KW-1185">Reference proteome</keyword>
<reference evidence="2 3" key="1">
    <citation type="submission" date="2020-07" db="EMBL/GenBank/DDBJ databases">
        <title>Moheibacter lacus sp. nov., a member of the family Flavobacteriaceae isolated from freshwater lake sediment.</title>
        <authorList>
            <person name="Liu Y."/>
        </authorList>
    </citation>
    <scope>NUCLEOTIDE SEQUENCE [LARGE SCALE GENOMIC DNA]</scope>
    <source>
        <strain evidence="2 3">BDHS18</strain>
    </source>
</reference>
<dbReference type="InterPro" id="IPR050229">
    <property type="entry name" value="GlpE_sulfurtransferase"/>
</dbReference>
<dbReference type="SMART" id="SM00450">
    <property type="entry name" value="RHOD"/>
    <property type="match status" value="1"/>
</dbReference>
<evidence type="ECO:0000259" key="1">
    <source>
        <dbReference type="PROSITE" id="PS50206"/>
    </source>
</evidence>
<feature type="domain" description="Rhodanese" evidence="1">
    <location>
        <begin position="8"/>
        <end position="90"/>
    </location>
</feature>